<name>A0A9Q1BKT0_HOLLE</name>
<comment type="caution">
    <text evidence="2">The sequence shown here is derived from an EMBL/GenBank/DDBJ whole genome shotgun (WGS) entry which is preliminary data.</text>
</comment>
<dbReference type="Gene3D" id="3.10.110.10">
    <property type="entry name" value="Ubiquitin Conjugating Enzyme"/>
    <property type="match status" value="1"/>
</dbReference>
<dbReference type="Pfam" id="PF05773">
    <property type="entry name" value="RWD"/>
    <property type="match status" value="1"/>
</dbReference>
<dbReference type="InterPro" id="IPR017359">
    <property type="entry name" value="Phi-like"/>
</dbReference>
<dbReference type="InterPro" id="IPR059181">
    <property type="entry name" value="RWDD2A-B_C"/>
</dbReference>
<dbReference type="SUPFAM" id="SSF54495">
    <property type="entry name" value="UBC-like"/>
    <property type="match status" value="1"/>
</dbReference>
<dbReference type="OrthoDB" id="432412at2759"/>
<dbReference type="InterPro" id="IPR010541">
    <property type="entry name" value="Prp3_C"/>
</dbReference>
<dbReference type="EMBL" id="JAIZAY010000015">
    <property type="protein sequence ID" value="KAJ8028433.1"/>
    <property type="molecule type" value="Genomic_DNA"/>
</dbReference>
<sequence length="307" mass="35938">MEHFQQVTNISKQLEELEMLQSIYPEPGELVVHDRTVIADARKFVEANGNTGVVLRKISFALQVSSVEVKFTAICELPLDYPEESPDIFIRVDTLHRGNQRQLNEDLEEFILETERGEVCVLNAIQWVQENIENYKHVEEAAIPIKVEGMKDEKSKLEKFSRLWILSHHIYSKFKRRDILDWSSELKLRGFSLPGKPGIVCVEGPTLDAEEFWNRLRRLNWKKISCKHREDFPFPDVKWKPKNLEERRKGYCFENFEELNFNARGFGTGREYHMDLGMLQKFLEEKGFTDIFKILLGVEGKASTKQD</sequence>
<dbReference type="Proteomes" id="UP001152320">
    <property type="component" value="Chromosome 15"/>
</dbReference>
<feature type="domain" description="RWD" evidence="1">
    <location>
        <begin position="15"/>
        <end position="135"/>
    </location>
</feature>
<evidence type="ECO:0000313" key="2">
    <source>
        <dbReference type="EMBL" id="KAJ8028433.1"/>
    </source>
</evidence>
<dbReference type="PIRSF" id="PIRSF038021">
    <property type="entry name" value="UCP038021_RWDD2"/>
    <property type="match status" value="1"/>
</dbReference>
<dbReference type="CDD" id="cd24163">
    <property type="entry name" value="RWDD2_C"/>
    <property type="match status" value="1"/>
</dbReference>
<protein>
    <submittedName>
        <fullName evidence="2">RWD domain-containing protein 2B</fullName>
    </submittedName>
</protein>
<gene>
    <name evidence="2" type="ORF">HOLleu_30655</name>
</gene>
<organism evidence="2 3">
    <name type="scientific">Holothuria leucospilota</name>
    <name type="common">Black long sea cucumber</name>
    <name type="synonym">Mertensiothuria leucospilota</name>
    <dbReference type="NCBI Taxonomy" id="206669"/>
    <lineage>
        <taxon>Eukaryota</taxon>
        <taxon>Metazoa</taxon>
        <taxon>Echinodermata</taxon>
        <taxon>Eleutherozoa</taxon>
        <taxon>Echinozoa</taxon>
        <taxon>Holothuroidea</taxon>
        <taxon>Aspidochirotacea</taxon>
        <taxon>Aspidochirotida</taxon>
        <taxon>Holothuriidae</taxon>
        <taxon>Holothuria</taxon>
    </lineage>
</organism>
<dbReference type="CDD" id="cd23829">
    <property type="entry name" value="RWD_RWDD2"/>
    <property type="match status" value="1"/>
</dbReference>
<dbReference type="Pfam" id="PF06544">
    <property type="entry name" value="Prp3_C"/>
    <property type="match status" value="1"/>
</dbReference>
<evidence type="ECO:0000313" key="3">
    <source>
        <dbReference type="Proteomes" id="UP001152320"/>
    </source>
</evidence>
<keyword evidence="3" id="KW-1185">Reference proteome</keyword>
<evidence type="ECO:0000259" key="1">
    <source>
        <dbReference type="PROSITE" id="PS50908"/>
    </source>
</evidence>
<dbReference type="InterPro" id="IPR016135">
    <property type="entry name" value="UBQ-conjugating_enzyme/RWD"/>
</dbReference>
<dbReference type="AlphaFoldDB" id="A0A9Q1BKT0"/>
<dbReference type="PROSITE" id="PS50908">
    <property type="entry name" value="RWD"/>
    <property type="match status" value="1"/>
</dbReference>
<dbReference type="SMART" id="SM00591">
    <property type="entry name" value="RWD"/>
    <property type="match status" value="1"/>
</dbReference>
<reference evidence="2" key="1">
    <citation type="submission" date="2021-10" db="EMBL/GenBank/DDBJ databases">
        <title>Tropical sea cucumber genome reveals ecological adaptation and Cuvierian tubules defense mechanism.</title>
        <authorList>
            <person name="Chen T."/>
        </authorList>
    </citation>
    <scope>NUCLEOTIDE SEQUENCE</scope>
    <source>
        <strain evidence="2">Nanhai2018</strain>
        <tissue evidence="2">Muscle</tissue>
    </source>
</reference>
<dbReference type="InterPro" id="IPR006575">
    <property type="entry name" value="RWD_dom"/>
</dbReference>
<proteinExistence type="predicted"/>
<dbReference type="PANTHER" id="PTHR15955">
    <property type="entry name" value="RWD DOMAIN CONTAINING PROTEIN 2"/>
    <property type="match status" value="1"/>
</dbReference>
<dbReference type="PANTHER" id="PTHR15955:SF8">
    <property type="entry name" value="RWD DOMAIN-CONTAINING PROTEIN 2B-RELATED"/>
    <property type="match status" value="1"/>
</dbReference>
<accession>A0A9Q1BKT0</accession>